<dbReference type="PIRSF" id="PIRSF028451">
    <property type="entry name" value="UCP028451"/>
    <property type="match status" value="1"/>
</dbReference>
<protein>
    <submittedName>
        <fullName evidence="1">DUF2461 domain-containing protein</fullName>
    </submittedName>
</protein>
<accession>A0A7D4BSJ2</accession>
<dbReference type="PANTHER" id="PTHR36452:SF1">
    <property type="entry name" value="DUF2461 DOMAIN-CONTAINING PROTEIN"/>
    <property type="match status" value="1"/>
</dbReference>
<dbReference type="AlphaFoldDB" id="A0A7D4BSJ2"/>
<dbReference type="RefSeq" id="WP_173075205.1">
    <property type="nucleotide sequence ID" value="NZ_CP041345.1"/>
</dbReference>
<dbReference type="KEGG" id="ttz:FHG85_09350"/>
<dbReference type="InterPro" id="IPR015996">
    <property type="entry name" value="UCP028451"/>
</dbReference>
<gene>
    <name evidence="1" type="ORF">FHG85_09350</name>
</gene>
<dbReference type="NCBIfam" id="TIGR02453">
    <property type="entry name" value="TIGR02453 family protein"/>
    <property type="match status" value="1"/>
</dbReference>
<evidence type="ECO:0000313" key="2">
    <source>
        <dbReference type="Proteomes" id="UP000500961"/>
    </source>
</evidence>
<proteinExistence type="predicted"/>
<dbReference type="Pfam" id="PF09365">
    <property type="entry name" value="DUF2461"/>
    <property type="match status" value="1"/>
</dbReference>
<organism evidence="1 2">
    <name type="scientific">Tenuifilum thalassicum</name>
    <dbReference type="NCBI Taxonomy" id="2590900"/>
    <lineage>
        <taxon>Bacteria</taxon>
        <taxon>Pseudomonadati</taxon>
        <taxon>Bacteroidota</taxon>
        <taxon>Bacteroidia</taxon>
        <taxon>Bacteroidales</taxon>
        <taxon>Tenuifilaceae</taxon>
        <taxon>Tenuifilum</taxon>
    </lineage>
</organism>
<dbReference type="Proteomes" id="UP000500961">
    <property type="component" value="Chromosome"/>
</dbReference>
<dbReference type="PANTHER" id="PTHR36452">
    <property type="entry name" value="CHROMOSOME 12, WHOLE GENOME SHOTGUN SEQUENCE"/>
    <property type="match status" value="1"/>
</dbReference>
<dbReference type="InterPro" id="IPR012808">
    <property type="entry name" value="CHP02453"/>
</dbReference>
<sequence>MLNDKFVTFFTELERNNNRDWFNQNRKVYEKECLIPFKELVSELISRISLFDKTVSGQDVNSAIFRINRDIRFSKDKTPYNTELKAAIVKGGRKSLYPGYYLAIGAEKSYIGGGLYNLSSEMLEKIRDYIAEHPEKFKAITTDTTFVECHKMILGDKSKRLPVKYKELANSIPEIALKQFYYMSEVKTSQLINNKNIAETILSRYLAGYKLNYFLQKALSQSV</sequence>
<reference evidence="1 2" key="1">
    <citation type="submission" date="2019-07" db="EMBL/GenBank/DDBJ databases">
        <title>Thalassofilum flectens gen. nov., sp. nov., a novel moderate thermophilic anaerobe from a shallow sea hot spring in Kunashir Island (Russia), representing a new family in the order Bacteroidales, and proposal of Thalassofilacea fam. nov.</title>
        <authorList>
            <person name="Kochetkova T.V."/>
            <person name="Podosokorskaya O.A."/>
            <person name="Novikov A."/>
            <person name="Elcheninov A.G."/>
            <person name="Toshchakov S.V."/>
            <person name="Kublanov I.V."/>
        </authorList>
    </citation>
    <scope>NUCLEOTIDE SEQUENCE [LARGE SCALE GENOMIC DNA]</scope>
    <source>
        <strain evidence="1 2">38-H</strain>
    </source>
</reference>
<evidence type="ECO:0000313" key="1">
    <source>
        <dbReference type="EMBL" id="QKG80461.1"/>
    </source>
</evidence>
<name>A0A7D4BSJ2_9BACT</name>
<keyword evidence="2" id="KW-1185">Reference proteome</keyword>
<dbReference type="EMBL" id="CP041345">
    <property type="protein sequence ID" value="QKG80461.1"/>
    <property type="molecule type" value="Genomic_DNA"/>
</dbReference>